<organism evidence="2 3">
    <name type="scientific">Streptomyces poriferorum</name>
    <dbReference type="NCBI Taxonomy" id="2798799"/>
    <lineage>
        <taxon>Bacteria</taxon>
        <taxon>Bacillati</taxon>
        <taxon>Actinomycetota</taxon>
        <taxon>Actinomycetes</taxon>
        <taxon>Kitasatosporales</taxon>
        <taxon>Streptomycetaceae</taxon>
        <taxon>Streptomyces</taxon>
    </lineage>
</organism>
<proteinExistence type="predicted"/>
<evidence type="ECO:0000256" key="1">
    <source>
        <dbReference type="SAM" id="MobiDB-lite"/>
    </source>
</evidence>
<feature type="region of interest" description="Disordered" evidence="1">
    <location>
        <begin position="123"/>
        <end position="143"/>
    </location>
</feature>
<evidence type="ECO:0000313" key="3">
    <source>
        <dbReference type="Proteomes" id="UP001235744"/>
    </source>
</evidence>
<protein>
    <recommendedName>
        <fullName evidence="4">RanBP2-type domain-containing protein</fullName>
    </recommendedName>
</protein>
<accession>A0ABY9IYN6</accession>
<sequence length="143" mass="15640">MDAAVRACWFCAAENDGSTRRCGFCGHRPEDGPAPRPESFTPAAAEGFTEQHGLLVADMTDCQELIAIGPDLTERRALAAFSAHLRHVDQFLHDELRAELSDPHGRRISIGPTLFVRTKPVAEDESEWRATRTSTGPAAAWLA</sequence>
<dbReference type="RefSeq" id="WP_306069297.1">
    <property type="nucleotide sequence ID" value="NZ_CP120988.1"/>
</dbReference>
<gene>
    <name evidence="2" type="ORF">P8A19_35575</name>
</gene>
<dbReference type="Proteomes" id="UP001235744">
    <property type="component" value="Chromosome"/>
</dbReference>
<dbReference type="EMBL" id="CP120988">
    <property type="protein sequence ID" value="WLQ60420.1"/>
    <property type="molecule type" value="Genomic_DNA"/>
</dbReference>
<evidence type="ECO:0008006" key="4">
    <source>
        <dbReference type="Google" id="ProtNLM"/>
    </source>
</evidence>
<keyword evidence="3" id="KW-1185">Reference proteome</keyword>
<evidence type="ECO:0000313" key="2">
    <source>
        <dbReference type="EMBL" id="WLQ60420.1"/>
    </source>
</evidence>
<reference evidence="2 3" key="1">
    <citation type="submission" date="2023-03" db="EMBL/GenBank/DDBJ databases">
        <title>Isolation and description of six Streptomyces strains from soil environments, able to metabolize different microbial glucans.</title>
        <authorList>
            <person name="Widen T."/>
            <person name="Larsbrink J."/>
        </authorList>
    </citation>
    <scope>NUCLEOTIDE SEQUENCE [LARGE SCALE GENOMIC DNA]</scope>
    <source>
        <strain evidence="2 3">Alt2</strain>
    </source>
</reference>
<name>A0ABY9IYN6_9ACTN</name>